<evidence type="ECO:0000259" key="1">
    <source>
        <dbReference type="Pfam" id="PF26136"/>
    </source>
</evidence>
<evidence type="ECO:0000313" key="3">
    <source>
        <dbReference type="Proteomes" id="UP001595859"/>
    </source>
</evidence>
<dbReference type="Proteomes" id="UP001595859">
    <property type="component" value="Unassembled WGS sequence"/>
</dbReference>
<keyword evidence="3" id="KW-1185">Reference proteome</keyword>
<proteinExistence type="predicted"/>
<accession>A0ABV9RXP6</accession>
<reference evidence="3" key="1">
    <citation type="journal article" date="2019" name="Int. J. Syst. Evol. Microbiol.">
        <title>The Global Catalogue of Microorganisms (GCM) 10K type strain sequencing project: providing services to taxonomists for standard genome sequencing and annotation.</title>
        <authorList>
            <consortium name="The Broad Institute Genomics Platform"/>
            <consortium name="The Broad Institute Genome Sequencing Center for Infectious Disease"/>
            <person name="Wu L."/>
            <person name="Ma J."/>
        </authorList>
    </citation>
    <scope>NUCLEOTIDE SEQUENCE [LARGE SCALE GENOMIC DNA]</scope>
    <source>
        <strain evidence="3">ZS-22-S1</strain>
    </source>
</reference>
<gene>
    <name evidence="2" type="ORF">ACFPCV_01270</name>
</gene>
<sequence length="110" mass="12649">MTARDELAERQLALVRALLAGGPVPAGFDARRVGVEAAALRSKRRSVAAHLRPDLADLLDDRFGPLFDTWARDHPKPADLSFRADLDRFETWLYEGGHLERPRRRWPWHR</sequence>
<feature type="domain" description="SCO6045-like C-terminal" evidence="1">
    <location>
        <begin position="8"/>
        <end position="94"/>
    </location>
</feature>
<dbReference type="RefSeq" id="WP_378053528.1">
    <property type="nucleotide sequence ID" value="NZ_JBHSIS010000002.1"/>
</dbReference>
<protein>
    <recommendedName>
        <fullName evidence="1">SCO6045-like C-terminal domain-containing protein</fullName>
    </recommendedName>
</protein>
<organism evidence="2 3">
    <name type="scientific">Actinophytocola glycyrrhizae</name>
    <dbReference type="NCBI Taxonomy" id="2044873"/>
    <lineage>
        <taxon>Bacteria</taxon>
        <taxon>Bacillati</taxon>
        <taxon>Actinomycetota</taxon>
        <taxon>Actinomycetes</taxon>
        <taxon>Pseudonocardiales</taxon>
        <taxon>Pseudonocardiaceae</taxon>
    </lineage>
</organism>
<comment type="caution">
    <text evidence="2">The sequence shown here is derived from an EMBL/GenBank/DDBJ whole genome shotgun (WGS) entry which is preliminary data.</text>
</comment>
<evidence type="ECO:0000313" key="2">
    <source>
        <dbReference type="EMBL" id="MFC4852114.1"/>
    </source>
</evidence>
<dbReference type="EMBL" id="JBHSIS010000002">
    <property type="protein sequence ID" value="MFC4852114.1"/>
    <property type="molecule type" value="Genomic_DNA"/>
</dbReference>
<dbReference type="Pfam" id="PF26136">
    <property type="entry name" value="SCO6045_C"/>
    <property type="match status" value="1"/>
</dbReference>
<name>A0ABV9RXP6_9PSEU</name>
<dbReference type="InterPro" id="IPR058711">
    <property type="entry name" value="SCO6045-like_C"/>
</dbReference>